<dbReference type="PANTHER" id="PTHR24302">
    <property type="entry name" value="CYTOCHROME P450 FAMILY 3"/>
    <property type="match status" value="1"/>
</dbReference>
<evidence type="ECO:0000256" key="4">
    <source>
        <dbReference type="ARBA" id="ARBA00023002"/>
    </source>
</evidence>
<dbReference type="OrthoDB" id="6692864at2759"/>
<dbReference type="PANTHER" id="PTHR24302:SF15">
    <property type="entry name" value="FATTY-ACID PEROXYGENASE"/>
    <property type="match status" value="1"/>
</dbReference>
<keyword evidence="5" id="KW-0408">Iron</keyword>
<evidence type="ECO:0000256" key="2">
    <source>
        <dbReference type="ARBA" id="ARBA00022617"/>
    </source>
</evidence>
<keyword evidence="3" id="KW-0479">Metal-binding</keyword>
<protein>
    <recommendedName>
        <fullName evidence="8">Cytochrome P450</fullName>
    </recommendedName>
</protein>
<evidence type="ECO:0008006" key="8">
    <source>
        <dbReference type="Google" id="ProtNLM"/>
    </source>
</evidence>
<accession>A0A0C9VIW5</accession>
<keyword evidence="4" id="KW-0560">Oxidoreductase</keyword>
<dbReference type="InterPro" id="IPR050705">
    <property type="entry name" value="Cytochrome_P450_3A"/>
</dbReference>
<evidence type="ECO:0000256" key="5">
    <source>
        <dbReference type="ARBA" id="ARBA00023004"/>
    </source>
</evidence>
<keyword evidence="7" id="KW-1185">Reference proteome</keyword>
<dbReference type="InterPro" id="IPR036396">
    <property type="entry name" value="Cyt_P450_sf"/>
</dbReference>
<evidence type="ECO:0000313" key="7">
    <source>
        <dbReference type="Proteomes" id="UP000054279"/>
    </source>
</evidence>
<evidence type="ECO:0000313" key="6">
    <source>
        <dbReference type="EMBL" id="KIJ41467.1"/>
    </source>
</evidence>
<dbReference type="GO" id="GO:0008395">
    <property type="term" value="F:steroid hydroxylase activity"/>
    <property type="evidence" value="ECO:0007669"/>
    <property type="project" value="TreeGrafter"/>
</dbReference>
<evidence type="ECO:0000256" key="3">
    <source>
        <dbReference type="ARBA" id="ARBA00022723"/>
    </source>
</evidence>
<dbReference type="Pfam" id="PF00067">
    <property type="entry name" value="p450"/>
    <property type="match status" value="1"/>
</dbReference>
<keyword evidence="2" id="KW-0349">Heme</keyword>
<dbReference type="Gene3D" id="1.10.630.10">
    <property type="entry name" value="Cytochrome P450"/>
    <property type="match status" value="1"/>
</dbReference>
<dbReference type="HOGENOM" id="CLU_1220380_0_0_1"/>
<dbReference type="EMBL" id="KN837136">
    <property type="protein sequence ID" value="KIJ41467.1"/>
    <property type="molecule type" value="Genomic_DNA"/>
</dbReference>
<dbReference type="InterPro" id="IPR001128">
    <property type="entry name" value="Cyt_P450"/>
</dbReference>
<name>A0A0C9VIW5_SPHS4</name>
<dbReference type="GO" id="GO:0005506">
    <property type="term" value="F:iron ion binding"/>
    <property type="evidence" value="ECO:0007669"/>
    <property type="project" value="InterPro"/>
</dbReference>
<gene>
    <name evidence="6" type="ORF">M422DRAFT_48564</name>
</gene>
<dbReference type="GO" id="GO:0020037">
    <property type="term" value="F:heme binding"/>
    <property type="evidence" value="ECO:0007669"/>
    <property type="project" value="InterPro"/>
</dbReference>
<evidence type="ECO:0000256" key="1">
    <source>
        <dbReference type="ARBA" id="ARBA00010617"/>
    </source>
</evidence>
<sequence length="227" mass="25908">MNFTVIGDAKHSYITPAQRSNGRYGILCKIRDNESWQRYSEMAGDGKDVYIREVIDIFNKGVIVMGQVPWLKSIFKLIPQPGLLVSFHKLTEEKAKEFREMPTKQLWQDILSIALDQHSGVPPLSHDEAAADAVLIVVATTNTSVQTVLSFFWYIMVDKSKQQKLQKEIDEVFMDMTDELNVNTLMLLPYLDAYVQEVLQIMPLGPFSELIPMTLIITYGVPQDLHE</sequence>
<dbReference type="SUPFAM" id="SSF48264">
    <property type="entry name" value="Cytochrome P450"/>
    <property type="match status" value="1"/>
</dbReference>
<reference evidence="6 7" key="1">
    <citation type="submission" date="2014-06" db="EMBL/GenBank/DDBJ databases">
        <title>Evolutionary Origins and Diversification of the Mycorrhizal Mutualists.</title>
        <authorList>
            <consortium name="DOE Joint Genome Institute"/>
            <consortium name="Mycorrhizal Genomics Consortium"/>
            <person name="Kohler A."/>
            <person name="Kuo A."/>
            <person name="Nagy L.G."/>
            <person name="Floudas D."/>
            <person name="Copeland A."/>
            <person name="Barry K.W."/>
            <person name="Cichocki N."/>
            <person name="Veneault-Fourrey C."/>
            <person name="LaButti K."/>
            <person name="Lindquist E.A."/>
            <person name="Lipzen A."/>
            <person name="Lundell T."/>
            <person name="Morin E."/>
            <person name="Murat C."/>
            <person name="Riley R."/>
            <person name="Ohm R."/>
            <person name="Sun H."/>
            <person name="Tunlid A."/>
            <person name="Henrissat B."/>
            <person name="Grigoriev I.V."/>
            <person name="Hibbett D.S."/>
            <person name="Martin F."/>
        </authorList>
    </citation>
    <scope>NUCLEOTIDE SEQUENCE [LARGE SCALE GENOMIC DNA]</scope>
    <source>
        <strain evidence="6 7">SS14</strain>
    </source>
</reference>
<proteinExistence type="inferred from homology"/>
<dbReference type="AlphaFoldDB" id="A0A0C9VIW5"/>
<organism evidence="6 7">
    <name type="scientific">Sphaerobolus stellatus (strain SS14)</name>
    <dbReference type="NCBI Taxonomy" id="990650"/>
    <lineage>
        <taxon>Eukaryota</taxon>
        <taxon>Fungi</taxon>
        <taxon>Dikarya</taxon>
        <taxon>Basidiomycota</taxon>
        <taxon>Agaricomycotina</taxon>
        <taxon>Agaricomycetes</taxon>
        <taxon>Phallomycetidae</taxon>
        <taxon>Geastrales</taxon>
        <taxon>Sphaerobolaceae</taxon>
        <taxon>Sphaerobolus</taxon>
    </lineage>
</organism>
<dbReference type="GO" id="GO:0016705">
    <property type="term" value="F:oxidoreductase activity, acting on paired donors, with incorporation or reduction of molecular oxygen"/>
    <property type="evidence" value="ECO:0007669"/>
    <property type="project" value="InterPro"/>
</dbReference>
<dbReference type="Proteomes" id="UP000054279">
    <property type="component" value="Unassembled WGS sequence"/>
</dbReference>
<comment type="similarity">
    <text evidence="1">Belongs to the cytochrome P450 family.</text>
</comment>